<feature type="region of interest" description="Disordered" evidence="1">
    <location>
        <begin position="309"/>
        <end position="331"/>
    </location>
</feature>
<accession>A0A5N6LNG4</accession>
<evidence type="ECO:0000313" key="3">
    <source>
        <dbReference type="Proteomes" id="UP000326396"/>
    </source>
</evidence>
<dbReference type="EMBL" id="SZYD01000019">
    <property type="protein sequence ID" value="KAD2393451.1"/>
    <property type="molecule type" value="Genomic_DNA"/>
</dbReference>
<gene>
    <name evidence="2" type="ORF">E3N88_40428</name>
</gene>
<name>A0A5N6LNG4_9ASTR</name>
<dbReference type="AlphaFoldDB" id="A0A5N6LNG4"/>
<feature type="compositionally biased region" description="Polar residues" evidence="1">
    <location>
        <begin position="309"/>
        <end position="321"/>
    </location>
</feature>
<organism evidence="2 3">
    <name type="scientific">Mikania micrantha</name>
    <name type="common">bitter vine</name>
    <dbReference type="NCBI Taxonomy" id="192012"/>
    <lineage>
        <taxon>Eukaryota</taxon>
        <taxon>Viridiplantae</taxon>
        <taxon>Streptophyta</taxon>
        <taxon>Embryophyta</taxon>
        <taxon>Tracheophyta</taxon>
        <taxon>Spermatophyta</taxon>
        <taxon>Magnoliopsida</taxon>
        <taxon>eudicotyledons</taxon>
        <taxon>Gunneridae</taxon>
        <taxon>Pentapetalae</taxon>
        <taxon>asterids</taxon>
        <taxon>campanulids</taxon>
        <taxon>Asterales</taxon>
        <taxon>Asteraceae</taxon>
        <taxon>Asteroideae</taxon>
        <taxon>Heliantheae alliance</taxon>
        <taxon>Eupatorieae</taxon>
        <taxon>Mikania</taxon>
    </lineage>
</organism>
<keyword evidence="3" id="KW-1185">Reference proteome</keyword>
<dbReference type="Proteomes" id="UP000326396">
    <property type="component" value="Linkage Group LG9"/>
</dbReference>
<sequence length="456" mass="49462">MWQNGEFGFGVERQKGYEVVEGIGSLGGLMVGEKVNPSGGAVVQVSSSVAPAASASITVTPRRGKRISVGRLRSMGQSVGIIGCRGLCGSSVCDQNRRGKTTEVVFGDKKLILDETVGYTVAPCDTVLVTPAKRKSGVVCHDLGGPSPSRRKKVVARKPCLGGPGLKPKTSGAPPPVAAWRVFASTESDLTTSVSSDSFLITKLRDAEVNLSDPFVADRKLTNGTVLDTPNLCRAFMMGVRPPTEEPRGTSLSHRHLFNEGCTAAINAFFSFIKIHQRYTKGVLENRDLKKQLAELQEKYTTLELNVTSLQSDKSNQGNENMTKDHESDQARISALEGSVPRLQDESHWLIATGMRNSFEKVRNSDDFFHMHAGINSLANVVEFKASLKEGVCLGKMGKGPRDDPKHDPLSLSKLKELSDDFYDATFPMMANISSTHGALLSEIQERLRDPARSDP</sequence>
<evidence type="ECO:0000256" key="1">
    <source>
        <dbReference type="SAM" id="MobiDB-lite"/>
    </source>
</evidence>
<evidence type="ECO:0000313" key="2">
    <source>
        <dbReference type="EMBL" id="KAD2393451.1"/>
    </source>
</evidence>
<comment type="caution">
    <text evidence="2">The sequence shown here is derived from an EMBL/GenBank/DDBJ whole genome shotgun (WGS) entry which is preliminary data.</text>
</comment>
<protein>
    <submittedName>
        <fullName evidence="2">Uncharacterized protein</fullName>
    </submittedName>
</protein>
<proteinExistence type="predicted"/>
<reference evidence="2 3" key="1">
    <citation type="submission" date="2019-05" db="EMBL/GenBank/DDBJ databases">
        <title>Mikania micrantha, genome provides insights into the molecular mechanism of rapid growth.</title>
        <authorList>
            <person name="Liu B."/>
        </authorList>
    </citation>
    <scope>NUCLEOTIDE SEQUENCE [LARGE SCALE GENOMIC DNA]</scope>
    <source>
        <strain evidence="2">NLD-2019</strain>
        <tissue evidence="2">Leaf</tissue>
    </source>
</reference>